<organism evidence="2 3">
    <name type="scientific">Encephalitozoon intestinalis (strain ATCC 50506)</name>
    <name type="common">Microsporidian parasite</name>
    <name type="synonym">Septata intestinalis</name>
    <dbReference type="NCBI Taxonomy" id="876142"/>
    <lineage>
        <taxon>Eukaryota</taxon>
        <taxon>Fungi</taxon>
        <taxon>Fungi incertae sedis</taxon>
        <taxon>Microsporidia</taxon>
        <taxon>Unikaryonidae</taxon>
        <taxon>Encephalitozoon</taxon>
    </lineage>
</organism>
<reference evidence="2 3" key="1">
    <citation type="journal article" date="2010" name="Nat. Commun.">
        <title>The complete sequence of the smallest known nuclear genome from the microsporidian Encephalitozoon intestinalis.</title>
        <authorList>
            <person name="Corradi N."/>
            <person name="Pombert J.-F."/>
            <person name="Farinelli L."/>
            <person name="Didier E.S."/>
            <person name="Keeling P.J."/>
        </authorList>
    </citation>
    <scope>NUCLEOTIDE SEQUENCE [LARGE SCALE GENOMIC DNA]</scope>
    <source>
        <strain evidence="2 3">ATCC 50506</strain>
    </source>
</reference>
<accession>E0SAG3</accession>
<evidence type="ECO:0000313" key="3">
    <source>
        <dbReference type="Proteomes" id="UP000002313"/>
    </source>
</evidence>
<evidence type="ECO:0000256" key="1">
    <source>
        <dbReference type="SAM" id="MobiDB-lite"/>
    </source>
</evidence>
<feature type="region of interest" description="Disordered" evidence="1">
    <location>
        <begin position="1"/>
        <end position="22"/>
    </location>
</feature>
<proteinExistence type="predicted"/>
<dbReference type="Proteomes" id="UP000002313">
    <property type="component" value="Chromosome XI"/>
</dbReference>
<gene>
    <name evidence="2" type="ORF">Eint_110880</name>
</gene>
<sequence length="132" mass="15092">MPKNKYNILAEKPQDPKDSPANEENLSLAFESSLILSGTKYPEPRTRIAFNFISTCEHGVVKLFFVTVTHAKSDQEYYGLDASDNCVIVSSDKLETGKRYEIYGRLEGGTPKTLHCVEIREICYRRLCYEIF</sequence>
<reference evidence="2 3" key="2">
    <citation type="journal article" date="2012" name="Proc. Natl. Acad. Sci. U.S.A.">
        <title>Gain and loss of multiple functionally related, horizontally transferred genes in the reduced genomes of two microsporidian parasites.</title>
        <authorList>
            <person name="Pombert J.-F."/>
            <person name="Selman M."/>
            <person name="Burki F."/>
            <person name="Bardell F.T."/>
            <person name="Farinelli L."/>
            <person name="Solter L.F."/>
            <person name="Whitman D.W."/>
            <person name="Weiss L.M."/>
            <person name="Corradi N."/>
            <person name="Keeling P.J."/>
        </authorList>
    </citation>
    <scope>NUCLEOTIDE SEQUENCE [LARGE SCALE GENOMIC DNA]</scope>
    <source>
        <strain evidence="2 3">ATCC 50506</strain>
    </source>
</reference>
<dbReference type="RefSeq" id="XP_003073948.1">
    <property type="nucleotide sequence ID" value="XM_003073902.1"/>
</dbReference>
<dbReference type="OrthoDB" id="2191194at2759"/>
<dbReference type="KEGG" id="ein:Eint_110880"/>
<dbReference type="HOGENOM" id="CLU_146853_0_0_1"/>
<dbReference type="VEuPathDB" id="MicrosporidiaDB:Eint_110880"/>
<keyword evidence="3" id="KW-1185">Reference proteome</keyword>
<evidence type="ECO:0000313" key="2">
    <source>
        <dbReference type="EMBL" id="ADM12588.1"/>
    </source>
</evidence>
<protein>
    <submittedName>
        <fullName evidence="2">Uncharacterized protein</fullName>
    </submittedName>
</protein>
<dbReference type="GeneID" id="9699656"/>
<dbReference type="EMBL" id="CP001952">
    <property type="protein sequence ID" value="ADM12588.1"/>
    <property type="molecule type" value="Genomic_DNA"/>
</dbReference>
<dbReference type="AlphaFoldDB" id="E0SAG3"/>
<name>E0SAG3_ENCIT</name>